<dbReference type="PRINTS" id="PR00040">
    <property type="entry name" value="HTHMERR"/>
</dbReference>
<sequence length="268" mass="30003">MLTIGQLANYVGVSTKAVRVYHAKGLLPEPVRDASGYRRYDAQAIIDLTRIVTLAQAGVPLARINDVLTADAGTVAEQIDRIDTELRDHIRQLRQRRTRLRHLDQPDRLCLPPEAVEYMNRLRAIGLSERHEDTIRDGWILGYAVVPDITRAILLPARTALLDDAEYVAVLRGYDEAIDWEPDDPRLDQLADAAAQLARRMTLVSDLPDFDKVPPETIDILIGHLGIDSPAWQRLDQLITRRFASSTPPSDQAGHAMAADQSKLRQDP</sequence>
<gene>
    <name evidence="4" type="ordered locus">MLP_28190</name>
</gene>
<dbReference type="InterPro" id="IPR047057">
    <property type="entry name" value="MerR_fam"/>
</dbReference>
<keyword evidence="1" id="KW-0238">DNA-binding</keyword>
<dbReference type="PANTHER" id="PTHR30204">
    <property type="entry name" value="REDOX-CYCLING DRUG-SENSING TRANSCRIPTIONAL ACTIVATOR SOXR"/>
    <property type="match status" value="1"/>
</dbReference>
<evidence type="ECO:0000256" key="2">
    <source>
        <dbReference type="SAM" id="MobiDB-lite"/>
    </source>
</evidence>
<dbReference type="SUPFAM" id="SSF46955">
    <property type="entry name" value="Putative DNA-binding domain"/>
    <property type="match status" value="1"/>
</dbReference>
<name>F5XJD3_MICPN</name>
<dbReference type="KEGG" id="mph:MLP_28190"/>
<dbReference type="STRING" id="1032480.MLP_28190"/>
<keyword evidence="5" id="KW-1185">Reference proteome</keyword>
<evidence type="ECO:0000259" key="3">
    <source>
        <dbReference type="PROSITE" id="PS50937"/>
    </source>
</evidence>
<proteinExistence type="predicted"/>
<dbReference type="Proteomes" id="UP000007947">
    <property type="component" value="Chromosome"/>
</dbReference>
<evidence type="ECO:0000256" key="1">
    <source>
        <dbReference type="ARBA" id="ARBA00023125"/>
    </source>
</evidence>
<evidence type="ECO:0000313" key="5">
    <source>
        <dbReference type="Proteomes" id="UP000007947"/>
    </source>
</evidence>
<dbReference type="eggNOG" id="COG0789">
    <property type="taxonomic scope" value="Bacteria"/>
</dbReference>
<dbReference type="Gene3D" id="1.10.1660.10">
    <property type="match status" value="1"/>
</dbReference>
<evidence type="ECO:0000313" key="4">
    <source>
        <dbReference type="EMBL" id="BAK35833.1"/>
    </source>
</evidence>
<reference evidence="4 5" key="1">
    <citation type="submission" date="2011-05" db="EMBL/GenBank/DDBJ databases">
        <title>Whole genome sequence of Microlunatus phosphovorus NM-1.</title>
        <authorList>
            <person name="Hosoyama A."/>
            <person name="Sasaki K."/>
            <person name="Harada T."/>
            <person name="Igarashi R."/>
            <person name="Kawakoshi A."/>
            <person name="Sasagawa M."/>
            <person name="Fukada J."/>
            <person name="Nakamura S."/>
            <person name="Katano Y."/>
            <person name="Hanada S."/>
            <person name="Kamagata Y."/>
            <person name="Nakamura N."/>
            <person name="Yamazaki S."/>
            <person name="Fujita N."/>
        </authorList>
    </citation>
    <scope>NUCLEOTIDE SEQUENCE [LARGE SCALE GENOMIC DNA]</scope>
    <source>
        <strain evidence="5">ATCC 700054 / DSM 10555 / JCM 9379 / NBRC 101784 / NCIMB 13414 / VKM Ac-1990 / NM-1</strain>
    </source>
</reference>
<protein>
    <submittedName>
        <fullName evidence="4">Putative MerR family transcriptional regulator</fullName>
    </submittedName>
</protein>
<dbReference type="InterPro" id="IPR000551">
    <property type="entry name" value="MerR-type_HTH_dom"/>
</dbReference>
<dbReference type="EMBL" id="AP012204">
    <property type="protein sequence ID" value="BAK35833.1"/>
    <property type="molecule type" value="Genomic_DNA"/>
</dbReference>
<dbReference type="GO" id="GO:0003700">
    <property type="term" value="F:DNA-binding transcription factor activity"/>
    <property type="evidence" value="ECO:0007669"/>
    <property type="project" value="InterPro"/>
</dbReference>
<dbReference type="PROSITE" id="PS50937">
    <property type="entry name" value="HTH_MERR_2"/>
    <property type="match status" value="1"/>
</dbReference>
<dbReference type="AlphaFoldDB" id="F5XJD3"/>
<dbReference type="PANTHER" id="PTHR30204:SF93">
    <property type="entry name" value="HTH MERR-TYPE DOMAIN-CONTAINING PROTEIN"/>
    <property type="match status" value="1"/>
</dbReference>
<feature type="region of interest" description="Disordered" evidence="2">
    <location>
        <begin position="245"/>
        <end position="268"/>
    </location>
</feature>
<dbReference type="HOGENOM" id="CLU_079903_0_1_11"/>
<accession>F5XJD3</accession>
<dbReference type="InterPro" id="IPR009061">
    <property type="entry name" value="DNA-bd_dom_put_sf"/>
</dbReference>
<dbReference type="GO" id="GO:0003677">
    <property type="term" value="F:DNA binding"/>
    <property type="evidence" value="ECO:0007669"/>
    <property type="project" value="UniProtKB-KW"/>
</dbReference>
<dbReference type="SMART" id="SM00422">
    <property type="entry name" value="HTH_MERR"/>
    <property type="match status" value="1"/>
</dbReference>
<dbReference type="OrthoDB" id="5242095at2"/>
<dbReference type="Pfam" id="PF00376">
    <property type="entry name" value="MerR"/>
    <property type="match status" value="1"/>
</dbReference>
<dbReference type="RefSeq" id="WP_013863702.1">
    <property type="nucleotide sequence ID" value="NC_015635.1"/>
</dbReference>
<organism evidence="4 5">
    <name type="scientific">Microlunatus phosphovorus (strain ATCC 700054 / DSM 10555 / JCM 9379 / NBRC 101784 / NCIMB 13414 / VKM Ac-1990 / NM-1)</name>
    <dbReference type="NCBI Taxonomy" id="1032480"/>
    <lineage>
        <taxon>Bacteria</taxon>
        <taxon>Bacillati</taxon>
        <taxon>Actinomycetota</taxon>
        <taxon>Actinomycetes</taxon>
        <taxon>Propionibacteriales</taxon>
        <taxon>Propionibacteriaceae</taxon>
        <taxon>Microlunatus</taxon>
    </lineage>
</organism>
<dbReference type="CDD" id="cd00592">
    <property type="entry name" value="HTH_MerR-like"/>
    <property type="match status" value="1"/>
</dbReference>
<feature type="domain" description="HTH merR-type" evidence="3">
    <location>
        <begin position="1"/>
        <end position="70"/>
    </location>
</feature>